<comment type="caution">
    <text evidence="4">The sequence shown here is derived from an EMBL/GenBank/DDBJ whole genome shotgun (WGS) entry which is preliminary data.</text>
</comment>
<keyword evidence="2" id="KW-0129">CBS domain</keyword>
<dbReference type="Pfam" id="PF00571">
    <property type="entry name" value="CBS"/>
    <property type="match status" value="2"/>
</dbReference>
<dbReference type="AlphaFoldDB" id="A0ABD5TZI5"/>
<dbReference type="SUPFAM" id="SSF54631">
    <property type="entry name" value="CBS-domain pair"/>
    <property type="match status" value="1"/>
</dbReference>
<keyword evidence="1" id="KW-0677">Repeat</keyword>
<accession>A0ABD5TZI5</accession>
<protein>
    <submittedName>
        <fullName evidence="4">CBS domain-containing protein</fullName>
    </submittedName>
</protein>
<evidence type="ECO:0000313" key="5">
    <source>
        <dbReference type="Proteomes" id="UP001596408"/>
    </source>
</evidence>
<evidence type="ECO:0000256" key="1">
    <source>
        <dbReference type="ARBA" id="ARBA00022737"/>
    </source>
</evidence>
<dbReference type="PANTHER" id="PTHR48108">
    <property type="entry name" value="CBS DOMAIN-CONTAINING PROTEIN CBSX2, CHLOROPLASTIC"/>
    <property type="match status" value="1"/>
</dbReference>
<organism evidence="4 5">
    <name type="scientific">Halopelagius fulvigenes</name>
    <dbReference type="NCBI Taxonomy" id="1198324"/>
    <lineage>
        <taxon>Archaea</taxon>
        <taxon>Methanobacteriati</taxon>
        <taxon>Methanobacteriota</taxon>
        <taxon>Stenosarchaea group</taxon>
        <taxon>Halobacteria</taxon>
        <taxon>Halobacteriales</taxon>
        <taxon>Haloferacaceae</taxon>
    </lineage>
</organism>
<proteinExistence type="predicted"/>
<evidence type="ECO:0000256" key="2">
    <source>
        <dbReference type="PROSITE-ProRule" id="PRU00703"/>
    </source>
</evidence>
<dbReference type="CDD" id="cd02205">
    <property type="entry name" value="CBS_pair_SF"/>
    <property type="match status" value="1"/>
</dbReference>
<sequence length="128" mass="13872">MTRTDALTAAPETTVADAAAAMRTRDADVVVVVDEHRPLGLLTPETIGRAVVADEDVREMSVGDLVAEDPVTVRETADREALVRLFARRDVRAAIVVDDGDEYAGVVTFENLLAAYAREFDALLELTE</sequence>
<dbReference type="InterPro" id="IPR000644">
    <property type="entry name" value="CBS_dom"/>
</dbReference>
<reference evidence="4 5" key="1">
    <citation type="journal article" date="2019" name="Int. J. Syst. Evol. Microbiol.">
        <title>The Global Catalogue of Microorganisms (GCM) 10K type strain sequencing project: providing services to taxonomists for standard genome sequencing and annotation.</title>
        <authorList>
            <consortium name="The Broad Institute Genomics Platform"/>
            <consortium name="The Broad Institute Genome Sequencing Center for Infectious Disease"/>
            <person name="Wu L."/>
            <person name="Ma J."/>
        </authorList>
    </citation>
    <scope>NUCLEOTIDE SEQUENCE [LARGE SCALE GENOMIC DNA]</scope>
    <source>
        <strain evidence="4 5">YIM 94188</strain>
    </source>
</reference>
<dbReference type="PROSITE" id="PS51371">
    <property type="entry name" value="CBS"/>
    <property type="match status" value="2"/>
</dbReference>
<evidence type="ECO:0000259" key="3">
    <source>
        <dbReference type="PROSITE" id="PS51371"/>
    </source>
</evidence>
<feature type="domain" description="CBS" evidence="3">
    <location>
        <begin position="1"/>
        <end position="57"/>
    </location>
</feature>
<name>A0ABD5TZI5_9EURY</name>
<feature type="domain" description="CBS" evidence="3">
    <location>
        <begin position="66"/>
        <end position="123"/>
    </location>
</feature>
<dbReference type="SMART" id="SM00116">
    <property type="entry name" value="CBS"/>
    <property type="match status" value="2"/>
</dbReference>
<dbReference type="PANTHER" id="PTHR48108:SF26">
    <property type="entry name" value="CBS DOMAIN-CONTAINING PROTEIN DDB_G0289609"/>
    <property type="match status" value="1"/>
</dbReference>
<keyword evidence="5" id="KW-1185">Reference proteome</keyword>
<dbReference type="InterPro" id="IPR051462">
    <property type="entry name" value="CBS_domain-containing"/>
</dbReference>
<evidence type="ECO:0000313" key="4">
    <source>
        <dbReference type="EMBL" id="MFC6823847.1"/>
    </source>
</evidence>
<dbReference type="EMBL" id="JBHSXH010000009">
    <property type="protein sequence ID" value="MFC6823847.1"/>
    <property type="molecule type" value="Genomic_DNA"/>
</dbReference>
<dbReference type="RefSeq" id="WP_379692368.1">
    <property type="nucleotide sequence ID" value="NZ_JBHSXH010000009.1"/>
</dbReference>
<dbReference type="Gene3D" id="3.10.580.10">
    <property type="entry name" value="CBS-domain"/>
    <property type="match status" value="1"/>
</dbReference>
<dbReference type="InterPro" id="IPR046342">
    <property type="entry name" value="CBS_dom_sf"/>
</dbReference>
<gene>
    <name evidence="4" type="ORF">ACFQEV_02400</name>
</gene>
<dbReference type="Proteomes" id="UP001596408">
    <property type="component" value="Unassembled WGS sequence"/>
</dbReference>